<evidence type="ECO:0000313" key="2">
    <source>
        <dbReference type="EMBL" id="PWJ60285.1"/>
    </source>
</evidence>
<protein>
    <submittedName>
        <fullName evidence="2">Uncharacterized protein</fullName>
    </submittedName>
</protein>
<feature type="signal peptide" evidence="1">
    <location>
        <begin position="1"/>
        <end position="26"/>
    </location>
</feature>
<comment type="caution">
    <text evidence="2">The sequence shown here is derived from an EMBL/GenBank/DDBJ whole genome shotgun (WGS) entry which is preliminary data.</text>
</comment>
<accession>A0A316ARD2</accession>
<keyword evidence="3" id="KW-1185">Reference proteome</keyword>
<dbReference type="Proteomes" id="UP000245880">
    <property type="component" value="Unassembled WGS sequence"/>
</dbReference>
<evidence type="ECO:0000256" key="1">
    <source>
        <dbReference type="SAM" id="SignalP"/>
    </source>
</evidence>
<dbReference type="EMBL" id="QGDT01000001">
    <property type="protein sequence ID" value="PWJ60285.1"/>
    <property type="molecule type" value="Genomic_DNA"/>
</dbReference>
<gene>
    <name evidence="2" type="ORF">CLV98_101466</name>
</gene>
<reference evidence="2 3" key="1">
    <citation type="submission" date="2018-03" db="EMBL/GenBank/DDBJ databases">
        <title>Genomic Encyclopedia of Archaeal and Bacterial Type Strains, Phase II (KMG-II): from individual species to whole genera.</title>
        <authorList>
            <person name="Goeker M."/>
        </authorList>
    </citation>
    <scope>NUCLEOTIDE SEQUENCE [LARGE SCALE GENOMIC DNA]</scope>
    <source>
        <strain evidence="2 3">DSM 100346</strain>
    </source>
</reference>
<evidence type="ECO:0000313" key="3">
    <source>
        <dbReference type="Proteomes" id="UP000245880"/>
    </source>
</evidence>
<dbReference type="PROSITE" id="PS51257">
    <property type="entry name" value="PROKAR_LIPOPROTEIN"/>
    <property type="match status" value="1"/>
</dbReference>
<proteinExistence type="predicted"/>
<name>A0A316ARD2_9BACT</name>
<feature type="chain" id="PRO_5016248167" evidence="1">
    <location>
        <begin position="27"/>
        <end position="160"/>
    </location>
</feature>
<keyword evidence="1" id="KW-0732">Signal</keyword>
<dbReference type="RefSeq" id="WP_229203165.1">
    <property type="nucleotide sequence ID" value="NZ_QGDT01000001.1"/>
</dbReference>
<dbReference type="AlphaFoldDB" id="A0A316ARD2"/>
<organism evidence="2 3">
    <name type="scientific">Dyadobacter jejuensis</name>
    <dbReference type="NCBI Taxonomy" id="1082580"/>
    <lineage>
        <taxon>Bacteria</taxon>
        <taxon>Pseudomonadati</taxon>
        <taxon>Bacteroidota</taxon>
        <taxon>Cytophagia</taxon>
        <taxon>Cytophagales</taxon>
        <taxon>Spirosomataceae</taxon>
        <taxon>Dyadobacter</taxon>
    </lineage>
</organism>
<sequence length="160" mass="16942">MIRFKRYIKLAIMAIVPVVLLFSCKAEDPWVDNTVAPLLVDIIGADFGYPIEKQPAVGYAASASELKLSARLLELDKTNILNKDIGIDSIPVAGITISVAIKGGASLGEVTSDADGMVSLTKSWTDLGVTAPAAGQLVPLTWTGSYKGVGFTRYSQVKAL</sequence>